<reference evidence="2 3" key="1">
    <citation type="submission" date="2016-05" db="EMBL/GenBank/DDBJ databases">
        <title>Comparative analysis of secretome profiles of manganese(II)-oxidizing ascomycete fungi.</title>
        <authorList>
            <consortium name="DOE Joint Genome Institute"/>
            <person name="Zeiner C.A."/>
            <person name="Purvine S.O."/>
            <person name="Zink E.M."/>
            <person name="Wu S."/>
            <person name="Pasa-Tolic L."/>
            <person name="Chaput D.L."/>
            <person name="Haridas S."/>
            <person name="Grigoriev I.V."/>
            <person name="Santelli C.M."/>
            <person name="Hansel C.M."/>
        </authorList>
    </citation>
    <scope>NUCLEOTIDE SEQUENCE [LARGE SCALE GENOMIC DNA]</scope>
    <source>
        <strain evidence="2 3">AP3s5-JAC2a</strain>
    </source>
</reference>
<dbReference type="Proteomes" id="UP000077069">
    <property type="component" value="Unassembled WGS sequence"/>
</dbReference>
<evidence type="ECO:0000313" key="2">
    <source>
        <dbReference type="EMBL" id="OAG10554.1"/>
    </source>
</evidence>
<accession>A0A177CSN9</accession>
<keyword evidence="3" id="KW-1185">Reference proteome</keyword>
<dbReference type="EMBL" id="KV441549">
    <property type="protein sequence ID" value="OAG10554.1"/>
    <property type="molecule type" value="Genomic_DNA"/>
</dbReference>
<feature type="region of interest" description="Disordered" evidence="1">
    <location>
        <begin position="1"/>
        <end position="43"/>
    </location>
</feature>
<dbReference type="GeneID" id="28766065"/>
<protein>
    <submittedName>
        <fullName evidence="2">Uncharacterized protein</fullName>
    </submittedName>
</protein>
<feature type="compositionally biased region" description="Polar residues" evidence="1">
    <location>
        <begin position="19"/>
        <end position="32"/>
    </location>
</feature>
<dbReference type="InParanoid" id="A0A177CSN9"/>
<proteinExistence type="predicted"/>
<feature type="compositionally biased region" description="Acidic residues" evidence="1">
    <location>
        <begin position="160"/>
        <end position="169"/>
    </location>
</feature>
<dbReference type="OrthoDB" id="10565996at2759"/>
<evidence type="ECO:0000313" key="3">
    <source>
        <dbReference type="Proteomes" id="UP000077069"/>
    </source>
</evidence>
<sequence length="186" mass="20973">MLAKSKQAGKSTEAAPVSENENTEILSRTPSPVSVGDLPQAPKFSVSQPKWRKVLAPMPAAGGFLKIVKAEGAGYIDREPCRKIGDRGVDVLYKNPRSILKGYGKEAMNLWWAQIDEFAVLWCGGEKRDDDMEWVNQFYPKEHWKTRKALADREAMMEEVRDEDEDEEIKEEKLEGPHGGKKKPSL</sequence>
<name>A0A177CSN9_9PLEO</name>
<dbReference type="AlphaFoldDB" id="A0A177CSN9"/>
<evidence type="ECO:0000256" key="1">
    <source>
        <dbReference type="SAM" id="MobiDB-lite"/>
    </source>
</evidence>
<dbReference type="RefSeq" id="XP_018040919.1">
    <property type="nucleotide sequence ID" value="XM_018182579.1"/>
</dbReference>
<gene>
    <name evidence="2" type="ORF">CC84DRAFT_1213868</name>
</gene>
<feature type="region of interest" description="Disordered" evidence="1">
    <location>
        <begin position="155"/>
        <end position="186"/>
    </location>
</feature>
<organism evidence="2 3">
    <name type="scientific">Paraphaeosphaeria sporulosa</name>
    <dbReference type="NCBI Taxonomy" id="1460663"/>
    <lineage>
        <taxon>Eukaryota</taxon>
        <taxon>Fungi</taxon>
        <taxon>Dikarya</taxon>
        <taxon>Ascomycota</taxon>
        <taxon>Pezizomycotina</taxon>
        <taxon>Dothideomycetes</taxon>
        <taxon>Pleosporomycetidae</taxon>
        <taxon>Pleosporales</taxon>
        <taxon>Massarineae</taxon>
        <taxon>Didymosphaeriaceae</taxon>
        <taxon>Paraphaeosphaeria</taxon>
    </lineage>
</organism>